<name>A0A3D9UPV9_9MICO</name>
<evidence type="ECO:0000313" key="8">
    <source>
        <dbReference type="EMBL" id="REF31498.1"/>
    </source>
</evidence>
<feature type="compositionally biased region" description="Low complexity" evidence="6">
    <location>
        <begin position="22"/>
        <end position="38"/>
    </location>
</feature>
<evidence type="ECO:0000256" key="2">
    <source>
        <dbReference type="ARBA" id="ARBA00022771"/>
    </source>
</evidence>
<evidence type="ECO:0000256" key="6">
    <source>
        <dbReference type="SAM" id="MobiDB-lite"/>
    </source>
</evidence>
<dbReference type="RefSeq" id="WP_115923326.1">
    <property type="nucleotide sequence ID" value="NZ_QTUA01000001.1"/>
</dbReference>
<dbReference type="Proteomes" id="UP000256253">
    <property type="component" value="Unassembled WGS sequence"/>
</dbReference>
<dbReference type="AlphaFoldDB" id="A0A3D9UPV9"/>
<dbReference type="PANTHER" id="PTHR33823:SF2">
    <property type="entry name" value="RNA POLYMERASE-BINDING TRANSCRIPTION FACTOR DKSA"/>
    <property type="match status" value="1"/>
</dbReference>
<evidence type="ECO:0000256" key="4">
    <source>
        <dbReference type="PROSITE-ProRule" id="PRU00510"/>
    </source>
</evidence>
<dbReference type="InterPro" id="IPR020458">
    <property type="entry name" value="Znf_DskA_TraR_CS"/>
</dbReference>
<feature type="domain" description="Zinc finger DksA/TraR C4-type" evidence="7">
    <location>
        <begin position="275"/>
        <end position="310"/>
    </location>
</feature>
<feature type="zinc finger region" description="dksA C4-type" evidence="4">
    <location>
        <begin position="280"/>
        <end position="304"/>
    </location>
</feature>
<keyword evidence="1" id="KW-0479">Metal-binding</keyword>
<evidence type="ECO:0000313" key="9">
    <source>
        <dbReference type="Proteomes" id="UP000256253"/>
    </source>
</evidence>
<dbReference type="InterPro" id="IPR037187">
    <property type="entry name" value="DnaK_N"/>
</dbReference>
<comment type="caution">
    <text evidence="8">The sequence shown here is derived from an EMBL/GenBank/DDBJ whole genome shotgun (WGS) entry which is preliminary data.</text>
</comment>
<dbReference type="PROSITE" id="PS01102">
    <property type="entry name" value="ZF_DKSA_1"/>
    <property type="match status" value="1"/>
</dbReference>
<dbReference type="Gene3D" id="1.20.120.910">
    <property type="entry name" value="DksA, coiled-coil domain"/>
    <property type="match status" value="1"/>
</dbReference>
<evidence type="ECO:0000256" key="5">
    <source>
        <dbReference type="SAM" id="Coils"/>
    </source>
</evidence>
<feature type="compositionally biased region" description="Low complexity" evidence="6">
    <location>
        <begin position="82"/>
        <end position="149"/>
    </location>
</feature>
<feature type="compositionally biased region" description="Basic residues" evidence="6">
    <location>
        <begin position="55"/>
        <end position="76"/>
    </location>
</feature>
<keyword evidence="2" id="KW-0863">Zinc-finger</keyword>
<dbReference type="SUPFAM" id="SSF57716">
    <property type="entry name" value="Glucocorticoid receptor-like (DNA-binding domain)"/>
    <property type="match status" value="1"/>
</dbReference>
<feature type="compositionally biased region" description="Basic residues" evidence="6">
    <location>
        <begin position="165"/>
        <end position="175"/>
    </location>
</feature>
<dbReference type="GO" id="GO:0008270">
    <property type="term" value="F:zinc ion binding"/>
    <property type="evidence" value="ECO:0007669"/>
    <property type="project" value="UniProtKB-KW"/>
</dbReference>
<evidence type="ECO:0000256" key="3">
    <source>
        <dbReference type="ARBA" id="ARBA00022833"/>
    </source>
</evidence>
<dbReference type="PROSITE" id="PS51128">
    <property type="entry name" value="ZF_DKSA_2"/>
    <property type="match status" value="1"/>
</dbReference>
<proteinExistence type="predicted"/>
<gene>
    <name evidence="8" type="ORF">DFJ65_2567</name>
</gene>
<dbReference type="OrthoDB" id="9803742at2"/>
<keyword evidence="5" id="KW-0175">Coiled coil</keyword>
<dbReference type="SUPFAM" id="SSF109635">
    <property type="entry name" value="DnaK suppressor protein DksA, alpha-hairpin domain"/>
    <property type="match status" value="1"/>
</dbReference>
<accession>A0A3D9UPV9</accession>
<keyword evidence="9" id="KW-1185">Reference proteome</keyword>
<dbReference type="EMBL" id="QTUA01000001">
    <property type="protein sequence ID" value="REF31498.1"/>
    <property type="molecule type" value="Genomic_DNA"/>
</dbReference>
<evidence type="ECO:0000259" key="7">
    <source>
        <dbReference type="Pfam" id="PF01258"/>
    </source>
</evidence>
<sequence>MAAKGSPKSDEQRRSRVGSLLRTATGAVGAVGRVAGVTRGRGDEAATDSAAAKKAPAKKTPAKTAAKKTAAKKTPAKKTAAEKTSATKAVAKNAAPTKSAAAKAPVQNAPARKTAAKKVAPTKKAAAKTTAAKKTATAKKTSTSATAPAPKKETTVSTAAAPKSTAKKAPSRARKSAAQAAADLVVREDESPWTPEELTEVHGELSAEIERFRTELKSIEADIAGLIHDDNGGAGDDQADVGSKALEREYEYSLAQNNRASMEQAIRALARIDDGTYGICESCGNPIGKLRLQAFPRATLCVQCKQKQERR</sequence>
<dbReference type="PANTHER" id="PTHR33823">
    <property type="entry name" value="RNA POLYMERASE-BINDING TRANSCRIPTION FACTOR DKSA-RELATED"/>
    <property type="match status" value="1"/>
</dbReference>
<keyword evidence="3" id="KW-0862">Zinc</keyword>
<feature type="coiled-coil region" evidence="5">
    <location>
        <begin position="202"/>
        <end position="229"/>
    </location>
</feature>
<dbReference type="InterPro" id="IPR000962">
    <property type="entry name" value="Znf_DskA_TraR"/>
</dbReference>
<protein>
    <submittedName>
        <fullName evidence="8">TraR/DksA family transcriptional regulator</fullName>
    </submittedName>
</protein>
<reference evidence="8 9" key="1">
    <citation type="submission" date="2018-08" db="EMBL/GenBank/DDBJ databases">
        <title>Sequencing the genomes of 1000 actinobacteria strains.</title>
        <authorList>
            <person name="Klenk H.-P."/>
        </authorList>
    </citation>
    <scope>NUCLEOTIDE SEQUENCE [LARGE SCALE GENOMIC DNA]</scope>
    <source>
        <strain evidence="8 9">DSM 22967</strain>
    </source>
</reference>
<organism evidence="8 9">
    <name type="scientific">Calidifontibacter indicus</name>
    <dbReference type="NCBI Taxonomy" id="419650"/>
    <lineage>
        <taxon>Bacteria</taxon>
        <taxon>Bacillati</taxon>
        <taxon>Actinomycetota</taxon>
        <taxon>Actinomycetes</taxon>
        <taxon>Micrococcales</taxon>
        <taxon>Dermacoccaceae</taxon>
        <taxon>Calidifontibacter</taxon>
    </lineage>
</organism>
<feature type="region of interest" description="Disordered" evidence="6">
    <location>
        <begin position="1"/>
        <end position="201"/>
    </location>
</feature>
<evidence type="ECO:0000256" key="1">
    <source>
        <dbReference type="ARBA" id="ARBA00022723"/>
    </source>
</evidence>
<dbReference type="Pfam" id="PF01258">
    <property type="entry name" value="zf-dskA_traR"/>
    <property type="match status" value="1"/>
</dbReference>